<protein>
    <submittedName>
        <fullName evidence="2">Uncharacterized protein</fullName>
    </submittedName>
</protein>
<evidence type="ECO:0000256" key="1">
    <source>
        <dbReference type="SAM" id="Phobius"/>
    </source>
</evidence>
<organism evidence="2 3">
    <name type="scientific">Salibacterium salarium</name>
    <dbReference type="NCBI Taxonomy" id="284579"/>
    <lineage>
        <taxon>Bacteria</taxon>
        <taxon>Bacillati</taxon>
        <taxon>Bacillota</taxon>
        <taxon>Bacilli</taxon>
        <taxon>Bacillales</taxon>
        <taxon>Bacillaceae</taxon>
    </lineage>
</organism>
<dbReference type="AlphaFoldDB" id="A0A428MZB7"/>
<keyword evidence="1" id="KW-0812">Transmembrane</keyword>
<dbReference type="InterPro" id="IPR048147">
    <property type="entry name" value="CBO0543-like"/>
</dbReference>
<dbReference type="Proteomes" id="UP000275076">
    <property type="component" value="Unassembled WGS sequence"/>
</dbReference>
<dbReference type="EMBL" id="RBVX01000024">
    <property type="protein sequence ID" value="RSL31504.1"/>
    <property type="molecule type" value="Genomic_DNA"/>
</dbReference>
<name>A0A428MZB7_9BACI</name>
<sequence>MINIMILIPVVIRKPPRKDWIIVYLYNAITNIMVDCLLTKHNVIKYPVRFLANLFRTQILFDLLVYPTLTVVYNQVTYKDKPLDSFFKLFYFTIPMIIVETWAERKTKLIRWNRGWEWYHTFIGFTLKSFHTRLLMGLLRKMDERK</sequence>
<evidence type="ECO:0000313" key="3">
    <source>
        <dbReference type="Proteomes" id="UP000275076"/>
    </source>
</evidence>
<reference evidence="2 3" key="1">
    <citation type="submission" date="2018-10" db="EMBL/GenBank/DDBJ databases">
        <title>Draft genome sequence of Bacillus salarius IM0101, isolated from a hypersaline soil in Inner Mongolia, China.</title>
        <authorList>
            <person name="Yamprayoonswat W."/>
            <person name="Boonvisut S."/>
            <person name="Jumpathong W."/>
            <person name="Sittihan S."/>
            <person name="Ruangsuj P."/>
            <person name="Wanthongcharoen S."/>
            <person name="Thongpramul N."/>
            <person name="Pimmason S."/>
            <person name="Yu B."/>
            <person name="Yasawong M."/>
        </authorList>
    </citation>
    <scope>NUCLEOTIDE SEQUENCE [LARGE SCALE GENOMIC DNA]</scope>
    <source>
        <strain evidence="2 3">IM0101</strain>
    </source>
</reference>
<dbReference type="NCBIfam" id="NF041644">
    <property type="entry name" value="CBO0543_fam"/>
    <property type="match status" value="1"/>
</dbReference>
<proteinExistence type="predicted"/>
<evidence type="ECO:0000313" key="2">
    <source>
        <dbReference type="EMBL" id="RSL31504.1"/>
    </source>
</evidence>
<feature type="transmembrane region" description="Helical" evidence="1">
    <location>
        <begin position="85"/>
        <end position="103"/>
    </location>
</feature>
<accession>A0A428MZB7</accession>
<comment type="caution">
    <text evidence="2">The sequence shown here is derived from an EMBL/GenBank/DDBJ whole genome shotgun (WGS) entry which is preliminary data.</text>
</comment>
<gene>
    <name evidence="2" type="ORF">D7Z54_20615</name>
</gene>
<dbReference type="OrthoDB" id="2622010at2"/>
<feature type="transmembrane region" description="Helical" evidence="1">
    <location>
        <begin position="50"/>
        <end position="73"/>
    </location>
</feature>
<keyword evidence="1" id="KW-1133">Transmembrane helix</keyword>
<keyword evidence="1" id="KW-0472">Membrane</keyword>
<keyword evidence="3" id="KW-1185">Reference proteome</keyword>
<feature type="transmembrane region" description="Helical" evidence="1">
    <location>
        <begin position="20"/>
        <end position="38"/>
    </location>
</feature>